<feature type="transmembrane region" description="Helical" evidence="4">
    <location>
        <begin position="293"/>
        <end position="313"/>
    </location>
</feature>
<dbReference type="GO" id="GO:0000978">
    <property type="term" value="F:RNA polymerase II cis-regulatory region sequence-specific DNA binding"/>
    <property type="evidence" value="ECO:0007669"/>
    <property type="project" value="TreeGrafter"/>
</dbReference>
<evidence type="ECO:0000256" key="3">
    <source>
        <dbReference type="ARBA" id="ARBA00023242"/>
    </source>
</evidence>
<dbReference type="Proteomes" id="UP000191672">
    <property type="component" value="Unassembled WGS sequence"/>
</dbReference>
<feature type="transmembrane region" description="Helical" evidence="4">
    <location>
        <begin position="333"/>
        <end position="353"/>
    </location>
</feature>
<protein>
    <submittedName>
        <fullName evidence="5">Uncharacterized protein</fullName>
    </submittedName>
</protein>
<keyword evidence="6" id="KW-1185">Reference proteome</keyword>
<evidence type="ECO:0000313" key="6">
    <source>
        <dbReference type="Proteomes" id="UP000191672"/>
    </source>
</evidence>
<dbReference type="GO" id="GO:0005634">
    <property type="term" value="C:nucleus"/>
    <property type="evidence" value="ECO:0007669"/>
    <property type="project" value="TreeGrafter"/>
</dbReference>
<dbReference type="GO" id="GO:0000435">
    <property type="term" value="P:positive regulation of transcription from RNA polymerase II promoter by galactose"/>
    <property type="evidence" value="ECO:0007669"/>
    <property type="project" value="TreeGrafter"/>
</dbReference>
<evidence type="ECO:0000256" key="2">
    <source>
        <dbReference type="ARBA" id="ARBA00023163"/>
    </source>
</evidence>
<gene>
    <name evidence="5" type="ORF">PENANT_c011G11825</name>
</gene>
<proteinExistence type="predicted"/>
<organism evidence="5 6">
    <name type="scientific">Penicillium antarcticum</name>
    <dbReference type="NCBI Taxonomy" id="416450"/>
    <lineage>
        <taxon>Eukaryota</taxon>
        <taxon>Fungi</taxon>
        <taxon>Dikarya</taxon>
        <taxon>Ascomycota</taxon>
        <taxon>Pezizomycotina</taxon>
        <taxon>Eurotiomycetes</taxon>
        <taxon>Eurotiomycetidae</taxon>
        <taxon>Eurotiales</taxon>
        <taxon>Aspergillaceae</taxon>
        <taxon>Penicillium</taxon>
    </lineage>
</organism>
<keyword evidence="3" id="KW-0539">Nucleus</keyword>
<keyword evidence="1" id="KW-0805">Transcription regulation</keyword>
<keyword evidence="4" id="KW-0472">Membrane</keyword>
<evidence type="ECO:0000313" key="5">
    <source>
        <dbReference type="EMBL" id="OQD84959.1"/>
    </source>
</evidence>
<dbReference type="GO" id="GO:0000981">
    <property type="term" value="F:DNA-binding transcription factor activity, RNA polymerase II-specific"/>
    <property type="evidence" value="ECO:0007669"/>
    <property type="project" value="TreeGrafter"/>
</dbReference>
<keyword evidence="4" id="KW-0812">Transmembrane</keyword>
<dbReference type="PANTHER" id="PTHR47424:SF2">
    <property type="entry name" value="TRANSCRIPTION FACTOR DOMAIN-CONTAINING PROTEIN-RELATED"/>
    <property type="match status" value="1"/>
</dbReference>
<evidence type="ECO:0000256" key="4">
    <source>
        <dbReference type="SAM" id="Phobius"/>
    </source>
</evidence>
<keyword evidence="2" id="KW-0804">Transcription</keyword>
<accession>A0A1V6Q6V9</accession>
<keyword evidence="4" id="KW-1133">Transmembrane helix</keyword>
<evidence type="ECO:0000256" key="1">
    <source>
        <dbReference type="ARBA" id="ARBA00023015"/>
    </source>
</evidence>
<dbReference type="AlphaFoldDB" id="A0A1V6Q6V9"/>
<dbReference type="InterPro" id="IPR051127">
    <property type="entry name" value="Fungal_SecMet_Regulators"/>
</dbReference>
<name>A0A1V6Q6V9_9EURO</name>
<comment type="caution">
    <text evidence="5">The sequence shown here is derived from an EMBL/GenBank/DDBJ whole genome shotgun (WGS) entry which is preliminary data.</text>
</comment>
<dbReference type="CDD" id="cd12148">
    <property type="entry name" value="fungal_TF_MHR"/>
    <property type="match status" value="1"/>
</dbReference>
<sequence>MPKSKPAVSGSHHLRACTEFRVSVTAKLLTCSATDRDEHKRKSKACTLDGGIPDSIAYPTSCSALIAQARMSSIGNVLFSEIISSSTQTQTLLDPRVSRSIDNQLKAWKLSLPSYFKAQSGPEWFRGPRSIVLWKEENIRLLLWWGSKRMCTSASDYEEAQSMCNFIAVETIQDISNFCRDNSEILHTGVSWYATYYVFQAAVVLSIYHLRPTESMNRGLDEEWLISSDPGGQGLNYAQPSSLLPNLANGLTSRLNYCIGSVDLRLPESMWSQGADTHDIMSFIGQEWGRRNILLLGATWMAISQLIVGTIYAVYRCRWETNFSARRAAADFIWVYIANFSYSIVDQLLVALITPRILESITFGTSLLGILRDPHRVGDVLRPRN</sequence>
<reference evidence="6" key="1">
    <citation type="journal article" date="2017" name="Nat. Microbiol.">
        <title>Global analysis of biosynthetic gene clusters reveals vast potential of secondary metabolite production in Penicillium species.</title>
        <authorList>
            <person name="Nielsen J.C."/>
            <person name="Grijseels S."/>
            <person name="Prigent S."/>
            <person name="Ji B."/>
            <person name="Dainat J."/>
            <person name="Nielsen K.F."/>
            <person name="Frisvad J.C."/>
            <person name="Workman M."/>
            <person name="Nielsen J."/>
        </authorList>
    </citation>
    <scope>NUCLEOTIDE SEQUENCE [LARGE SCALE GENOMIC DNA]</scope>
    <source>
        <strain evidence="6">IBT 31811</strain>
    </source>
</reference>
<dbReference type="EMBL" id="MDYN01000011">
    <property type="protein sequence ID" value="OQD84959.1"/>
    <property type="molecule type" value="Genomic_DNA"/>
</dbReference>
<dbReference type="PANTHER" id="PTHR47424">
    <property type="entry name" value="REGULATORY PROTEIN GAL4"/>
    <property type="match status" value="1"/>
</dbReference>